<protein>
    <submittedName>
        <fullName evidence="2">Uncharacterized protein</fullName>
    </submittedName>
</protein>
<reference evidence="2 3" key="1">
    <citation type="submission" date="2020-07" db="EMBL/GenBank/DDBJ databases">
        <title>Luteimonas sp. SJ-92.</title>
        <authorList>
            <person name="Huang X.-X."/>
            <person name="Xu L."/>
            <person name="Sun J.-Q."/>
        </authorList>
    </citation>
    <scope>NUCLEOTIDE SEQUENCE [LARGE SCALE GENOMIC DNA]</scope>
    <source>
        <strain evidence="2 3">SJ-92</strain>
    </source>
</reference>
<keyword evidence="1" id="KW-0175">Coiled coil</keyword>
<accession>A0A853J7X1</accession>
<proteinExistence type="predicted"/>
<dbReference type="AlphaFoldDB" id="A0A853J7X1"/>
<dbReference type="EMBL" id="JACCKA010000003">
    <property type="protein sequence ID" value="NZA24817.1"/>
    <property type="molecule type" value="Genomic_DNA"/>
</dbReference>
<comment type="caution">
    <text evidence="2">The sequence shown here is derived from an EMBL/GenBank/DDBJ whole genome shotgun (WGS) entry which is preliminary data.</text>
</comment>
<gene>
    <name evidence="2" type="ORF">H0E84_00305</name>
</gene>
<feature type="coiled-coil region" evidence="1">
    <location>
        <begin position="659"/>
        <end position="689"/>
    </location>
</feature>
<evidence type="ECO:0000256" key="1">
    <source>
        <dbReference type="SAM" id="Coils"/>
    </source>
</evidence>
<organism evidence="2 3">
    <name type="scientific">Luteimonas salinisoli</name>
    <dbReference type="NCBI Taxonomy" id="2752307"/>
    <lineage>
        <taxon>Bacteria</taxon>
        <taxon>Pseudomonadati</taxon>
        <taxon>Pseudomonadota</taxon>
        <taxon>Gammaproteobacteria</taxon>
        <taxon>Lysobacterales</taxon>
        <taxon>Lysobacteraceae</taxon>
        <taxon>Luteimonas</taxon>
    </lineage>
</organism>
<keyword evidence="3" id="KW-1185">Reference proteome</keyword>
<dbReference type="Proteomes" id="UP000578091">
    <property type="component" value="Unassembled WGS sequence"/>
</dbReference>
<evidence type="ECO:0000313" key="2">
    <source>
        <dbReference type="EMBL" id="NZA24817.1"/>
    </source>
</evidence>
<dbReference type="RefSeq" id="WP_180676629.1">
    <property type="nucleotide sequence ID" value="NZ_JACCKA010000003.1"/>
</dbReference>
<sequence>MAAHALIPAGRAPAGPRRQRGVGLLQALLVVLAVGAALAAAAVLLHAPKPSRQATSQEQALAWADEAVMAFAAAHARLPCPADELHGDENCASGNAKGWLPLRSLVGASGNGRGIGPMRYMAYRGSGAAPDLAVAQNRYNPVDLAGDARDFDAINGLDFCQMLADAQGIGTDASVAHVLDRAGVPANVAYGIAAAGPDAGAAGRLDDRNASDSVVMEAPWRRGDADYDDRVRVRDLRELGHALGCRFARPDAPDSVALASVDLLSGSVTVAETVEEFQEFNRANAEVSLAFAIINEVFAVSAVALASANLSNSISTLATASAQLAAATAACALPPWAQCALIPVYSTAVGLAVAAVATSGAAIGANAAALAVTSGALAATSIAYQMAHGTTGGGSEADYGELADAVCTSAHGGMVPVLDGNNQPVPGQFVWQDGLEQQLVPVQAEVGVLETRVAIHQGVLDDWSTNPSSKIEYGRHGVDPSDPDHAGAYALLNTRLQENLQAIRGYEDLRLVYDQGVETAEAAKRVHDDAVASAVHLETVLIPQACDDIQSTVDQYRCDSFRKGLADLRECGNPAVKCIATMHQEWQDAVAARDQARADRDQQRQRLDDLHAVHVVRYNMQPCPLLDAPDLGSYPSYCRVLYILDQPDWDPRRPYGWHARQYVAQNAALEQKREELAELQERFDTAAQQCIDLRAIAGAPPGTPVPGVDRWKKAEDILRAVDWRGAVGPVAPEDAP</sequence>
<name>A0A853J7X1_9GAMM</name>
<evidence type="ECO:0000313" key="3">
    <source>
        <dbReference type="Proteomes" id="UP000578091"/>
    </source>
</evidence>